<accession>A0A0E9SL67</accession>
<dbReference type="AlphaFoldDB" id="A0A0E9SL67"/>
<reference evidence="1" key="1">
    <citation type="submission" date="2014-11" db="EMBL/GenBank/DDBJ databases">
        <authorList>
            <person name="Amaro Gonzalez C."/>
        </authorList>
    </citation>
    <scope>NUCLEOTIDE SEQUENCE</scope>
</reference>
<proteinExistence type="predicted"/>
<evidence type="ECO:0000313" key="1">
    <source>
        <dbReference type="EMBL" id="JAH42134.1"/>
    </source>
</evidence>
<reference evidence="1" key="2">
    <citation type="journal article" date="2015" name="Fish Shellfish Immunol.">
        <title>Early steps in the European eel (Anguilla anguilla)-Vibrio vulnificus interaction in the gills: Role of the RtxA13 toxin.</title>
        <authorList>
            <person name="Callol A."/>
            <person name="Pajuelo D."/>
            <person name="Ebbesson L."/>
            <person name="Teles M."/>
            <person name="MacKenzie S."/>
            <person name="Amaro C."/>
        </authorList>
    </citation>
    <scope>NUCLEOTIDE SEQUENCE</scope>
</reference>
<protein>
    <submittedName>
        <fullName evidence="1">Uncharacterized protein</fullName>
    </submittedName>
</protein>
<name>A0A0E9SL67_ANGAN</name>
<dbReference type="EMBL" id="GBXM01066443">
    <property type="protein sequence ID" value="JAH42134.1"/>
    <property type="molecule type" value="Transcribed_RNA"/>
</dbReference>
<organism evidence="1">
    <name type="scientific">Anguilla anguilla</name>
    <name type="common">European freshwater eel</name>
    <name type="synonym">Muraena anguilla</name>
    <dbReference type="NCBI Taxonomy" id="7936"/>
    <lineage>
        <taxon>Eukaryota</taxon>
        <taxon>Metazoa</taxon>
        <taxon>Chordata</taxon>
        <taxon>Craniata</taxon>
        <taxon>Vertebrata</taxon>
        <taxon>Euteleostomi</taxon>
        <taxon>Actinopterygii</taxon>
        <taxon>Neopterygii</taxon>
        <taxon>Teleostei</taxon>
        <taxon>Anguilliformes</taxon>
        <taxon>Anguillidae</taxon>
        <taxon>Anguilla</taxon>
    </lineage>
</organism>
<sequence length="69" mass="7975">MLYFCMNSRIDVSDVGGSSFVNPMWCQFVLPSLALLMLSDICLTYVSQRDIFSVLLIKQWCFMLLADKR</sequence>